<evidence type="ECO:0000259" key="1">
    <source>
        <dbReference type="Pfam" id="PF06985"/>
    </source>
</evidence>
<keyword evidence="3" id="KW-1185">Reference proteome</keyword>
<dbReference type="EMBL" id="MU864518">
    <property type="protein sequence ID" value="KAK4183864.1"/>
    <property type="molecule type" value="Genomic_DNA"/>
</dbReference>
<name>A0AAN7AEP9_9PEZI</name>
<sequence length="750" mass="82873">MFSMVSQPLASTLCEECVGITFDDTVGDSVEATSSGSRWERIDTFPDFPILLSSAANSGCTFCAFLRFLLQEKLKKRLRTALEEDGASTRITISLGSPAYQMRSDFKVIVTNAARANENFDEKDGLFGLKIRFRCDSWPDDLVQTAMVCQHEGSEAVSEKLGITLKPPSTNVLDQGCLETLKGWLQCCVLQHPKCQLSAGAGWLPTRLIGIGATEDSTPRLIKTRAEALPLRTPYIALSYCWDPPTGKPQLTTTLATLPARLSAIPESTMPATHQDLVIIARRLGIRYVWIDALCIIQDDALDWGKEAASMFMVYRHAHLTVVAAAGDSCHSGFLFRPTSGPDSVGPCAVVPFRSRRDRDGTEVVGSYLLSAHRERCTWDANVPAHMHGCAWPERGWTFQEDIMSTRVMYFRETTSFFRCQMQRRLEHSVTVYKNVHRWHDMLSTPEEVAAAQAGAHAGPSVQEMAARKGQLYTQWTAMVSDYAERKLTVDGDKFPAISGLARRFSLALGVAPEQYCAGLWRGDFVRGLLWATVHNAARPRTVRAPSWSWAAWQGGLDWRQSFSQPIISKCTVNDVHVTPAVLDPFGKVKDGGWVDLIASVYNVSAVRAADPQLTMGTMTSYWADIELEGCGGLAAMASVDGVTSSGWKIDNTWKDADLSQGQLAGFKDVKAVLLAHTCVEREGTDELDQDEIAWSPPECPVGILVTEEKGSISCQMNLPCYRRIGMFEVRGIAEAVCWTERAPIRFRLV</sequence>
<reference evidence="2" key="1">
    <citation type="journal article" date="2023" name="Mol. Phylogenet. Evol.">
        <title>Genome-scale phylogeny and comparative genomics of the fungal order Sordariales.</title>
        <authorList>
            <person name="Hensen N."/>
            <person name="Bonometti L."/>
            <person name="Westerberg I."/>
            <person name="Brannstrom I.O."/>
            <person name="Guillou S."/>
            <person name="Cros-Aarteil S."/>
            <person name="Calhoun S."/>
            <person name="Haridas S."/>
            <person name="Kuo A."/>
            <person name="Mondo S."/>
            <person name="Pangilinan J."/>
            <person name="Riley R."/>
            <person name="LaButti K."/>
            <person name="Andreopoulos B."/>
            <person name="Lipzen A."/>
            <person name="Chen C."/>
            <person name="Yan M."/>
            <person name="Daum C."/>
            <person name="Ng V."/>
            <person name="Clum A."/>
            <person name="Steindorff A."/>
            <person name="Ohm R.A."/>
            <person name="Martin F."/>
            <person name="Silar P."/>
            <person name="Natvig D.O."/>
            <person name="Lalanne C."/>
            <person name="Gautier V."/>
            <person name="Ament-Velasquez S.L."/>
            <person name="Kruys A."/>
            <person name="Hutchinson M.I."/>
            <person name="Powell A.J."/>
            <person name="Barry K."/>
            <person name="Miller A.N."/>
            <person name="Grigoriev I.V."/>
            <person name="Debuchy R."/>
            <person name="Gladieux P."/>
            <person name="Hiltunen Thoren M."/>
            <person name="Johannesson H."/>
        </authorList>
    </citation>
    <scope>NUCLEOTIDE SEQUENCE</scope>
    <source>
        <strain evidence="2">PSN309</strain>
    </source>
</reference>
<evidence type="ECO:0000313" key="3">
    <source>
        <dbReference type="Proteomes" id="UP001302126"/>
    </source>
</evidence>
<gene>
    <name evidence="2" type="ORF">QBC35DRAFT_541789</name>
</gene>
<dbReference type="Pfam" id="PF06985">
    <property type="entry name" value="HET"/>
    <property type="match status" value="1"/>
</dbReference>
<feature type="domain" description="Heterokaryon incompatibility" evidence="1">
    <location>
        <begin position="235"/>
        <end position="401"/>
    </location>
</feature>
<protein>
    <submittedName>
        <fullName evidence="2">Heterokaryon incompatibility protein-domain-containing protein</fullName>
    </submittedName>
</protein>
<dbReference type="AlphaFoldDB" id="A0AAN7AEP9"/>
<organism evidence="2 3">
    <name type="scientific">Podospora australis</name>
    <dbReference type="NCBI Taxonomy" id="1536484"/>
    <lineage>
        <taxon>Eukaryota</taxon>
        <taxon>Fungi</taxon>
        <taxon>Dikarya</taxon>
        <taxon>Ascomycota</taxon>
        <taxon>Pezizomycotina</taxon>
        <taxon>Sordariomycetes</taxon>
        <taxon>Sordariomycetidae</taxon>
        <taxon>Sordariales</taxon>
        <taxon>Podosporaceae</taxon>
        <taxon>Podospora</taxon>
    </lineage>
</organism>
<accession>A0AAN7AEP9</accession>
<proteinExistence type="predicted"/>
<dbReference type="PANTHER" id="PTHR33112:SF16">
    <property type="entry name" value="HETEROKARYON INCOMPATIBILITY DOMAIN-CONTAINING PROTEIN"/>
    <property type="match status" value="1"/>
</dbReference>
<dbReference type="InterPro" id="IPR010730">
    <property type="entry name" value="HET"/>
</dbReference>
<dbReference type="Proteomes" id="UP001302126">
    <property type="component" value="Unassembled WGS sequence"/>
</dbReference>
<comment type="caution">
    <text evidence="2">The sequence shown here is derived from an EMBL/GenBank/DDBJ whole genome shotgun (WGS) entry which is preliminary data.</text>
</comment>
<dbReference type="PANTHER" id="PTHR33112">
    <property type="entry name" value="DOMAIN PROTEIN, PUTATIVE-RELATED"/>
    <property type="match status" value="1"/>
</dbReference>
<evidence type="ECO:0000313" key="2">
    <source>
        <dbReference type="EMBL" id="KAK4183864.1"/>
    </source>
</evidence>
<reference evidence="2" key="2">
    <citation type="submission" date="2023-05" db="EMBL/GenBank/DDBJ databases">
        <authorList>
            <consortium name="Lawrence Berkeley National Laboratory"/>
            <person name="Steindorff A."/>
            <person name="Hensen N."/>
            <person name="Bonometti L."/>
            <person name="Westerberg I."/>
            <person name="Brannstrom I.O."/>
            <person name="Guillou S."/>
            <person name="Cros-Aarteil S."/>
            <person name="Calhoun S."/>
            <person name="Haridas S."/>
            <person name="Kuo A."/>
            <person name="Mondo S."/>
            <person name="Pangilinan J."/>
            <person name="Riley R."/>
            <person name="Labutti K."/>
            <person name="Andreopoulos B."/>
            <person name="Lipzen A."/>
            <person name="Chen C."/>
            <person name="Yanf M."/>
            <person name="Daum C."/>
            <person name="Ng V."/>
            <person name="Clum A."/>
            <person name="Ohm R."/>
            <person name="Martin F."/>
            <person name="Silar P."/>
            <person name="Natvig D."/>
            <person name="Lalanne C."/>
            <person name="Gautier V."/>
            <person name="Ament-Velasquez S.L."/>
            <person name="Kruys A."/>
            <person name="Hutchinson M.I."/>
            <person name="Powell A.J."/>
            <person name="Barry K."/>
            <person name="Miller A.N."/>
            <person name="Grigoriev I.V."/>
            <person name="Debuchy R."/>
            <person name="Gladieux P."/>
            <person name="Thoren M.H."/>
            <person name="Johannesson H."/>
        </authorList>
    </citation>
    <scope>NUCLEOTIDE SEQUENCE</scope>
    <source>
        <strain evidence="2">PSN309</strain>
    </source>
</reference>